<dbReference type="EMBL" id="JAGMUU010000008">
    <property type="protein sequence ID" value="KAH7146997.1"/>
    <property type="molecule type" value="Genomic_DNA"/>
</dbReference>
<protein>
    <recommendedName>
        <fullName evidence="3">Polyketide cyclase/dehydrase</fullName>
    </recommendedName>
</protein>
<dbReference type="Gene3D" id="3.30.530.20">
    <property type="match status" value="1"/>
</dbReference>
<evidence type="ECO:0000313" key="1">
    <source>
        <dbReference type="EMBL" id="KAH7146997.1"/>
    </source>
</evidence>
<reference evidence="1" key="1">
    <citation type="journal article" date="2021" name="Nat. Commun.">
        <title>Genetic determinants of endophytism in the Arabidopsis root mycobiome.</title>
        <authorList>
            <person name="Mesny F."/>
            <person name="Miyauchi S."/>
            <person name="Thiergart T."/>
            <person name="Pickel B."/>
            <person name="Atanasova L."/>
            <person name="Karlsson M."/>
            <person name="Huettel B."/>
            <person name="Barry K.W."/>
            <person name="Haridas S."/>
            <person name="Chen C."/>
            <person name="Bauer D."/>
            <person name="Andreopoulos W."/>
            <person name="Pangilinan J."/>
            <person name="LaButti K."/>
            <person name="Riley R."/>
            <person name="Lipzen A."/>
            <person name="Clum A."/>
            <person name="Drula E."/>
            <person name="Henrissat B."/>
            <person name="Kohler A."/>
            <person name="Grigoriev I.V."/>
            <person name="Martin F.M."/>
            <person name="Hacquard S."/>
        </authorList>
    </citation>
    <scope>NUCLEOTIDE SEQUENCE</scope>
    <source>
        <strain evidence="1">MPI-CAGE-AT-0021</strain>
    </source>
</reference>
<gene>
    <name evidence="1" type="ORF">B0J13DRAFT_664845</name>
</gene>
<dbReference type="Proteomes" id="UP000717696">
    <property type="component" value="Unassembled WGS sequence"/>
</dbReference>
<dbReference type="InterPro" id="IPR023393">
    <property type="entry name" value="START-like_dom_sf"/>
</dbReference>
<evidence type="ECO:0008006" key="3">
    <source>
        <dbReference type="Google" id="ProtNLM"/>
    </source>
</evidence>
<accession>A0A9P9EXD7</accession>
<comment type="caution">
    <text evidence="1">The sequence shown here is derived from an EMBL/GenBank/DDBJ whole genome shotgun (WGS) entry which is preliminary data.</text>
</comment>
<dbReference type="AlphaFoldDB" id="A0A9P9EXD7"/>
<organism evidence="1 2">
    <name type="scientific">Dactylonectria estremocensis</name>
    <dbReference type="NCBI Taxonomy" id="1079267"/>
    <lineage>
        <taxon>Eukaryota</taxon>
        <taxon>Fungi</taxon>
        <taxon>Dikarya</taxon>
        <taxon>Ascomycota</taxon>
        <taxon>Pezizomycotina</taxon>
        <taxon>Sordariomycetes</taxon>
        <taxon>Hypocreomycetidae</taxon>
        <taxon>Hypocreales</taxon>
        <taxon>Nectriaceae</taxon>
        <taxon>Dactylonectria</taxon>
    </lineage>
</organism>
<evidence type="ECO:0000313" key="2">
    <source>
        <dbReference type="Proteomes" id="UP000717696"/>
    </source>
</evidence>
<proteinExistence type="predicted"/>
<dbReference type="OrthoDB" id="509124at2759"/>
<keyword evidence="2" id="KW-1185">Reference proteome</keyword>
<name>A0A9P9EXD7_9HYPO</name>
<sequence>MASIPLNQPGRCGGPIPVPTQAFGTFPGFSVSCSTIMCAAPLKCLEAVLNTAEYPSWNTSWPRVTITHSPSPEWVNLGAAELQRVVGLPGYLYAGIKMTSEVHKAPGDGPPTMAKLEVSVLERFVKAGRTGYRVAWKGVGIPFYLFHMERVQEFVETEIEGKVVTAYYCWETFGGLLSYALRWLLGRQLEEGFMRWMKELKSVAEKES</sequence>